<dbReference type="Pfam" id="PF08241">
    <property type="entry name" value="Methyltransf_11"/>
    <property type="match status" value="1"/>
</dbReference>
<dbReference type="CDD" id="cd02440">
    <property type="entry name" value="AdoMet_MTases"/>
    <property type="match status" value="1"/>
</dbReference>
<dbReference type="PANTHER" id="PTHR44942">
    <property type="entry name" value="METHYLTRANSF_11 DOMAIN-CONTAINING PROTEIN"/>
    <property type="match status" value="1"/>
</dbReference>
<dbReference type="InterPro" id="IPR013216">
    <property type="entry name" value="Methyltransf_11"/>
</dbReference>
<evidence type="ECO:0000256" key="3">
    <source>
        <dbReference type="ARBA" id="ARBA00022679"/>
    </source>
</evidence>
<feature type="compositionally biased region" description="Polar residues" evidence="4">
    <location>
        <begin position="242"/>
        <end position="256"/>
    </location>
</feature>
<feature type="region of interest" description="Disordered" evidence="4">
    <location>
        <begin position="212"/>
        <end position="256"/>
    </location>
</feature>
<protein>
    <submittedName>
        <fullName evidence="6">SAM-dependent methyltransferase</fullName>
    </submittedName>
</protein>
<dbReference type="OrthoDB" id="9765084at2"/>
<name>A0A4R4WYB4_9ACTN</name>
<evidence type="ECO:0000256" key="2">
    <source>
        <dbReference type="ARBA" id="ARBA00022603"/>
    </source>
</evidence>
<dbReference type="Gene3D" id="3.40.50.150">
    <property type="entry name" value="Vaccinia Virus protein VP39"/>
    <property type="match status" value="1"/>
</dbReference>
<keyword evidence="2 6" id="KW-0489">Methyltransferase</keyword>
<evidence type="ECO:0000259" key="5">
    <source>
        <dbReference type="Pfam" id="PF08241"/>
    </source>
</evidence>
<keyword evidence="7" id="KW-1185">Reference proteome</keyword>
<evidence type="ECO:0000256" key="4">
    <source>
        <dbReference type="SAM" id="MobiDB-lite"/>
    </source>
</evidence>
<proteinExistence type="inferred from homology"/>
<dbReference type="AlphaFoldDB" id="A0A4R4WYB4"/>
<gene>
    <name evidence="6" type="ORF">E1294_10420</name>
</gene>
<organism evidence="6 7">
    <name type="scientific">Nonomuraea diastatica</name>
    <dbReference type="NCBI Taxonomy" id="1848329"/>
    <lineage>
        <taxon>Bacteria</taxon>
        <taxon>Bacillati</taxon>
        <taxon>Actinomycetota</taxon>
        <taxon>Actinomycetes</taxon>
        <taxon>Streptosporangiales</taxon>
        <taxon>Streptosporangiaceae</taxon>
        <taxon>Nonomuraea</taxon>
    </lineage>
</organism>
<feature type="compositionally biased region" description="Low complexity" evidence="4">
    <location>
        <begin position="223"/>
        <end position="237"/>
    </location>
</feature>
<comment type="caution">
    <text evidence="6">The sequence shown here is derived from an EMBL/GenBank/DDBJ whole genome shotgun (WGS) entry which is preliminary data.</text>
</comment>
<accession>A0A4R4WYB4</accession>
<comment type="similarity">
    <text evidence="1">Belongs to the methyltransferase superfamily.</text>
</comment>
<evidence type="ECO:0000313" key="6">
    <source>
        <dbReference type="EMBL" id="TDD22834.1"/>
    </source>
</evidence>
<sequence>MGAGVSTAALAPLAHRVIGLEPVPAMLVHRRSVAPSARFVIGTAERLPFAAASFDLVAAAGSLNYTDLTSALAEVARVLTPDGVFLVYDFSKGRSSLTGDALTAWFESFEQRFPSPPGWRPLAVQQLPLIGAGLRLLGYADVEIAVPMTLDDYLRYVLGEVGVDNAIARGDDSAEQARDWCRRTLVEVFLSGDVTVVFRGYLATLARPAADPLDDVPRTGGTSAPSRLSAPSARPCSGPAWLTTSSSDGEQGHNTS</sequence>
<dbReference type="EMBL" id="SMKP01000022">
    <property type="protein sequence ID" value="TDD22834.1"/>
    <property type="molecule type" value="Genomic_DNA"/>
</dbReference>
<dbReference type="PANTHER" id="PTHR44942:SF4">
    <property type="entry name" value="METHYLTRANSFERASE TYPE 11 DOMAIN-CONTAINING PROTEIN"/>
    <property type="match status" value="1"/>
</dbReference>
<dbReference type="Proteomes" id="UP000294543">
    <property type="component" value="Unassembled WGS sequence"/>
</dbReference>
<dbReference type="InterPro" id="IPR029063">
    <property type="entry name" value="SAM-dependent_MTases_sf"/>
</dbReference>
<dbReference type="GO" id="GO:0008757">
    <property type="term" value="F:S-adenosylmethionine-dependent methyltransferase activity"/>
    <property type="evidence" value="ECO:0007669"/>
    <property type="project" value="InterPro"/>
</dbReference>
<reference evidence="6 7" key="1">
    <citation type="submission" date="2019-03" db="EMBL/GenBank/DDBJ databases">
        <title>Draft genome sequences of novel Actinobacteria.</title>
        <authorList>
            <person name="Sahin N."/>
            <person name="Ay H."/>
            <person name="Saygin H."/>
        </authorList>
    </citation>
    <scope>NUCLEOTIDE SEQUENCE [LARGE SCALE GENOMIC DNA]</scope>
    <source>
        <strain evidence="6 7">KC712</strain>
    </source>
</reference>
<dbReference type="SUPFAM" id="SSF53335">
    <property type="entry name" value="S-adenosyl-L-methionine-dependent methyltransferases"/>
    <property type="match status" value="1"/>
</dbReference>
<feature type="domain" description="Methyltransferase type 11" evidence="5">
    <location>
        <begin position="2"/>
        <end position="86"/>
    </location>
</feature>
<evidence type="ECO:0000313" key="7">
    <source>
        <dbReference type="Proteomes" id="UP000294543"/>
    </source>
</evidence>
<keyword evidence="3 6" id="KW-0808">Transferase</keyword>
<dbReference type="InterPro" id="IPR051052">
    <property type="entry name" value="Diverse_substrate_MTase"/>
</dbReference>
<dbReference type="GO" id="GO:0032259">
    <property type="term" value="P:methylation"/>
    <property type="evidence" value="ECO:0007669"/>
    <property type="project" value="UniProtKB-KW"/>
</dbReference>
<dbReference type="RefSeq" id="WP_132507251.1">
    <property type="nucleotide sequence ID" value="NZ_SMKP01000022.1"/>
</dbReference>
<evidence type="ECO:0000256" key="1">
    <source>
        <dbReference type="ARBA" id="ARBA00008361"/>
    </source>
</evidence>